<dbReference type="EMBL" id="LBSA01000023">
    <property type="protein sequence ID" value="KKQ08501.1"/>
    <property type="molecule type" value="Genomic_DNA"/>
</dbReference>
<dbReference type="Gene3D" id="3.10.150.10">
    <property type="entry name" value="DNA Polymerase III, subunit A, domain 2"/>
    <property type="match status" value="1"/>
</dbReference>
<dbReference type="Proteomes" id="UP000034492">
    <property type="component" value="Unassembled WGS sequence"/>
</dbReference>
<dbReference type="PANTHER" id="PTHR30478:SF0">
    <property type="entry name" value="BETA SLIDING CLAMP"/>
    <property type="match status" value="1"/>
</dbReference>
<accession>A0A0G0HX61</accession>
<dbReference type="GO" id="GO:0006457">
    <property type="term" value="P:protein folding"/>
    <property type="evidence" value="ECO:0007669"/>
    <property type="project" value="InterPro"/>
</dbReference>
<dbReference type="PRINTS" id="PR00773">
    <property type="entry name" value="GRPEPROTEIN"/>
</dbReference>
<dbReference type="GO" id="GO:0005737">
    <property type="term" value="C:cytoplasm"/>
    <property type="evidence" value="ECO:0007669"/>
    <property type="project" value="UniProtKB-SubCell"/>
</dbReference>
<keyword evidence="10" id="KW-0143">Chaperone</keyword>
<evidence type="ECO:0000256" key="8">
    <source>
        <dbReference type="ARBA" id="ARBA00022932"/>
    </source>
</evidence>
<comment type="caution">
    <text evidence="12">The sequence shown here is derived from an EMBL/GenBank/DDBJ whole genome shotgun (WGS) entry which is preliminary data.</text>
</comment>
<evidence type="ECO:0000256" key="2">
    <source>
        <dbReference type="ARBA" id="ARBA00009054"/>
    </source>
</evidence>
<dbReference type="GO" id="GO:0003677">
    <property type="term" value="F:DNA binding"/>
    <property type="evidence" value="ECO:0007669"/>
    <property type="project" value="UniProtKB-KW"/>
</dbReference>
<reference evidence="12 13" key="1">
    <citation type="journal article" date="2015" name="Nature">
        <title>rRNA introns, odd ribosomes, and small enigmatic genomes across a large radiation of phyla.</title>
        <authorList>
            <person name="Brown C.T."/>
            <person name="Hug L.A."/>
            <person name="Thomas B.C."/>
            <person name="Sharon I."/>
            <person name="Castelle C.J."/>
            <person name="Singh A."/>
            <person name="Wilkins M.J."/>
            <person name="Williams K.H."/>
            <person name="Banfield J.F."/>
        </authorList>
    </citation>
    <scope>NUCLEOTIDE SEQUENCE [LARGE SCALE GENOMIC DNA]</scope>
</reference>
<sequence>MGKGKNITKKDDQALVRALADYQNLVKRVERERCEVLARSNKSLVEKLLPILDNFQKAQGYLKDPGIEMALDEFYKVLESAGIEKIQTQKNALKLSSEAKELGAQESSVEADSEGTEITIAFNSRFLIEALSATTSAQISIEFSGSLSPALMKPVGEEGLQYVVMPIRLS</sequence>
<dbReference type="Pfam" id="PF02768">
    <property type="entry name" value="DNA_pol3_beta_3"/>
    <property type="match status" value="1"/>
</dbReference>
<evidence type="ECO:0000256" key="7">
    <source>
        <dbReference type="ARBA" id="ARBA00022705"/>
    </source>
</evidence>
<evidence type="ECO:0000256" key="9">
    <source>
        <dbReference type="ARBA" id="ARBA00023125"/>
    </source>
</evidence>
<name>A0A0G0HX61_9BACT</name>
<dbReference type="InterPro" id="IPR013805">
    <property type="entry name" value="GrpE_CC"/>
</dbReference>
<dbReference type="InterPro" id="IPR001001">
    <property type="entry name" value="DNA_polIII_beta"/>
</dbReference>
<dbReference type="GO" id="GO:0009360">
    <property type="term" value="C:DNA polymerase III complex"/>
    <property type="evidence" value="ECO:0007669"/>
    <property type="project" value="InterPro"/>
</dbReference>
<evidence type="ECO:0000256" key="3">
    <source>
        <dbReference type="ARBA" id="ARBA00010752"/>
    </source>
</evidence>
<comment type="subcellular location">
    <subcellularLocation>
        <location evidence="1">Cytoplasm</location>
    </subcellularLocation>
</comment>
<keyword evidence="4" id="KW-0963">Cytoplasm</keyword>
<dbReference type="AlphaFoldDB" id="A0A0G0HX61"/>
<dbReference type="GO" id="GO:0042803">
    <property type="term" value="F:protein homodimerization activity"/>
    <property type="evidence" value="ECO:0007669"/>
    <property type="project" value="InterPro"/>
</dbReference>
<dbReference type="GO" id="GO:0003887">
    <property type="term" value="F:DNA-directed DNA polymerase activity"/>
    <property type="evidence" value="ECO:0007669"/>
    <property type="project" value="UniProtKB-KW"/>
</dbReference>
<dbReference type="GO" id="GO:0000774">
    <property type="term" value="F:adenyl-nucleotide exchange factor activity"/>
    <property type="evidence" value="ECO:0007669"/>
    <property type="project" value="InterPro"/>
</dbReference>
<keyword evidence="8" id="KW-0239">DNA-directed DNA polymerase</keyword>
<keyword evidence="6" id="KW-0548">Nucleotidyltransferase</keyword>
<keyword evidence="7" id="KW-0235">DNA replication</keyword>
<dbReference type="GO" id="GO:0051087">
    <property type="term" value="F:protein-folding chaperone binding"/>
    <property type="evidence" value="ECO:0007669"/>
    <property type="project" value="InterPro"/>
</dbReference>
<evidence type="ECO:0000259" key="11">
    <source>
        <dbReference type="Pfam" id="PF02768"/>
    </source>
</evidence>
<evidence type="ECO:0000256" key="10">
    <source>
        <dbReference type="ARBA" id="ARBA00023186"/>
    </source>
</evidence>
<keyword evidence="5" id="KW-0808">Transferase</keyword>
<evidence type="ECO:0000256" key="1">
    <source>
        <dbReference type="ARBA" id="ARBA00004496"/>
    </source>
</evidence>
<dbReference type="Gene3D" id="3.90.20.20">
    <property type="match status" value="1"/>
</dbReference>
<comment type="similarity">
    <text evidence="2">Belongs to the GrpE family.</text>
</comment>
<gene>
    <name evidence="12" type="ORF">US19_C0023G0002</name>
</gene>
<dbReference type="InterPro" id="IPR046938">
    <property type="entry name" value="DNA_clamp_sf"/>
</dbReference>
<evidence type="ECO:0000256" key="4">
    <source>
        <dbReference type="ARBA" id="ARBA00022490"/>
    </source>
</evidence>
<dbReference type="GO" id="GO:0006271">
    <property type="term" value="P:DNA strand elongation involved in DNA replication"/>
    <property type="evidence" value="ECO:0007669"/>
    <property type="project" value="TreeGrafter"/>
</dbReference>
<dbReference type="SUPFAM" id="SSF58014">
    <property type="entry name" value="Coiled-coil domain of nucleotide exchange factor GrpE"/>
    <property type="match status" value="1"/>
</dbReference>
<evidence type="ECO:0000256" key="6">
    <source>
        <dbReference type="ARBA" id="ARBA00022695"/>
    </source>
</evidence>
<protein>
    <submittedName>
        <fullName evidence="12">Polymerase III subunit beta protein</fullName>
    </submittedName>
</protein>
<dbReference type="PANTHER" id="PTHR30478">
    <property type="entry name" value="DNA POLYMERASE III SUBUNIT BETA"/>
    <property type="match status" value="1"/>
</dbReference>
<evidence type="ECO:0000256" key="5">
    <source>
        <dbReference type="ARBA" id="ARBA00022679"/>
    </source>
</evidence>
<evidence type="ECO:0000313" key="13">
    <source>
        <dbReference type="Proteomes" id="UP000034492"/>
    </source>
</evidence>
<comment type="similarity">
    <text evidence="3">Belongs to the beta sliding clamp family.</text>
</comment>
<dbReference type="GO" id="GO:0008408">
    <property type="term" value="F:3'-5' exonuclease activity"/>
    <property type="evidence" value="ECO:0007669"/>
    <property type="project" value="InterPro"/>
</dbReference>
<keyword evidence="9" id="KW-0238">DNA-binding</keyword>
<dbReference type="SUPFAM" id="SSF55979">
    <property type="entry name" value="DNA clamp"/>
    <property type="match status" value="1"/>
</dbReference>
<organism evidence="12 13">
    <name type="scientific">Candidatus Daviesbacteria bacterium GW2011_GWB1_36_5</name>
    <dbReference type="NCBI Taxonomy" id="1618426"/>
    <lineage>
        <taxon>Bacteria</taxon>
        <taxon>Candidatus Daviesiibacteriota</taxon>
    </lineage>
</organism>
<dbReference type="InterPro" id="IPR022635">
    <property type="entry name" value="DNA_polIII_beta_C"/>
</dbReference>
<feature type="domain" description="DNA polymerase III beta sliding clamp C-terminal" evidence="11">
    <location>
        <begin position="85"/>
        <end position="168"/>
    </location>
</feature>
<dbReference type="CDD" id="cd00140">
    <property type="entry name" value="beta_clamp"/>
    <property type="match status" value="1"/>
</dbReference>
<proteinExistence type="inferred from homology"/>
<dbReference type="InterPro" id="IPR000740">
    <property type="entry name" value="GrpE"/>
</dbReference>
<evidence type="ECO:0000313" key="12">
    <source>
        <dbReference type="EMBL" id="KKQ08501.1"/>
    </source>
</evidence>